<protein>
    <submittedName>
        <fullName evidence="3">Uncharacterized protein LOC105117042</fullName>
    </submittedName>
</protein>
<accession>A0AAJ6TLU2</accession>
<dbReference type="KEGG" id="peu:105117042"/>
<evidence type="ECO:0000313" key="2">
    <source>
        <dbReference type="Proteomes" id="UP000694918"/>
    </source>
</evidence>
<name>A0AAJ6TLU2_POPEU</name>
<proteinExistence type="predicted"/>
<dbReference type="Proteomes" id="UP000694918">
    <property type="component" value="Unplaced"/>
</dbReference>
<keyword evidence="2" id="KW-1185">Reference proteome</keyword>
<gene>
    <name evidence="3" type="primary">LOC105117042</name>
</gene>
<feature type="region of interest" description="Disordered" evidence="1">
    <location>
        <begin position="139"/>
        <end position="173"/>
    </location>
</feature>
<dbReference type="RefSeq" id="XP_011012880.1">
    <property type="nucleotide sequence ID" value="XM_011014578.1"/>
</dbReference>
<evidence type="ECO:0000256" key="1">
    <source>
        <dbReference type="SAM" id="MobiDB-lite"/>
    </source>
</evidence>
<organism evidence="2 3">
    <name type="scientific">Populus euphratica</name>
    <name type="common">Euphrates poplar</name>
    <dbReference type="NCBI Taxonomy" id="75702"/>
    <lineage>
        <taxon>Eukaryota</taxon>
        <taxon>Viridiplantae</taxon>
        <taxon>Streptophyta</taxon>
        <taxon>Embryophyta</taxon>
        <taxon>Tracheophyta</taxon>
        <taxon>Spermatophyta</taxon>
        <taxon>Magnoliopsida</taxon>
        <taxon>eudicotyledons</taxon>
        <taxon>Gunneridae</taxon>
        <taxon>Pentapetalae</taxon>
        <taxon>rosids</taxon>
        <taxon>fabids</taxon>
        <taxon>Malpighiales</taxon>
        <taxon>Salicaceae</taxon>
        <taxon>Saliceae</taxon>
        <taxon>Populus</taxon>
    </lineage>
</organism>
<evidence type="ECO:0000313" key="3">
    <source>
        <dbReference type="RefSeq" id="XP_011012880.1"/>
    </source>
</evidence>
<dbReference type="GeneID" id="105117042"/>
<feature type="compositionally biased region" description="Basic residues" evidence="1">
    <location>
        <begin position="142"/>
        <end position="165"/>
    </location>
</feature>
<sequence>MLGNQDQNDITFLNTGISPLYLHPEITELCSHTTLPEELVYEDGNHLALVIYDNAGVATTDPREGDVQQVVCMLESDGLDQEKGYNNGDVKKMGRVKKQKPFRMDQYKGNSRSSSIGLSFANFVIPIADQTELVDLELQNRRSQRNKAKKLSRRAPTVKRRKPRKMGNQSSKKTELGIIDYSVSDNGIVNRNVIIRSGKEIAGEDEGRSNCLLGCGKSGIASP</sequence>
<dbReference type="AlphaFoldDB" id="A0AAJ6TLU2"/>
<reference evidence="3" key="1">
    <citation type="submission" date="2025-08" db="UniProtKB">
        <authorList>
            <consortium name="RefSeq"/>
        </authorList>
    </citation>
    <scope>IDENTIFICATION</scope>
</reference>